<keyword evidence="9" id="KW-1185">Reference proteome</keyword>
<reference evidence="8 9" key="1">
    <citation type="submission" date="2019-04" db="EMBL/GenBank/DDBJ databases">
        <authorList>
            <person name="Van Vliet M D."/>
        </authorList>
    </citation>
    <scope>NUCLEOTIDE SEQUENCE [LARGE SCALE GENOMIC DNA]</scope>
    <source>
        <strain evidence="8 9">F1</strain>
    </source>
</reference>
<proteinExistence type="inferred from homology"/>
<evidence type="ECO:0000256" key="5">
    <source>
        <dbReference type="ARBA" id="ARBA00023295"/>
    </source>
</evidence>
<dbReference type="PANTHER" id="PTHR46323:SF2">
    <property type="entry name" value="BETA-GALACTOSIDASE"/>
    <property type="match status" value="1"/>
</dbReference>
<dbReference type="PANTHER" id="PTHR46323">
    <property type="entry name" value="BETA-GALACTOSIDASE"/>
    <property type="match status" value="1"/>
</dbReference>
<dbReference type="RefSeq" id="WP_136079133.1">
    <property type="nucleotide sequence ID" value="NZ_CAAHFG010000001.1"/>
</dbReference>
<dbReference type="Gene3D" id="3.20.20.80">
    <property type="entry name" value="Glycosidases"/>
    <property type="match status" value="1"/>
</dbReference>
<feature type="chain" id="PRO_5025406029" description="beta-galactosidase" evidence="6">
    <location>
        <begin position="30"/>
        <end position="961"/>
    </location>
</feature>
<protein>
    <recommendedName>
        <fullName evidence="3">beta-galactosidase</fullName>
        <ecNumber evidence="3">3.2.1.23</ecNumber>
    </recommendedName>
</protein>
<comment type="similarity">
    <text evidence="2">Belongs to the glycosyl hydrolase 2 family.</text>
</comment>
<dbReference type="Pfam" id="PF00703">
    <property type="entry name" value="Glyco_hydro_2"/>
    <property type="match status" value="1"/>
</dbReference>
<comment type="catalytic activity">
    <reaction evidence="1">
        <text>Hydrolysis of terminal non-reducing beta-D-galactose residues in beta-D-galactosides.</text>
        <dbReference type="EC" id="3.2.1.23"/>
    </reaction>
</comment>
<dbReference type="Gene3D" id="2.60.40.10">
    <property type="entry name" value="Immunoglobulins"/>
    <property type="match status" value="1"/>
</dbReference>
<dbReference type="Proteomes" id="UP000366872">
    <property type="component" value="Unassembled WGS sequence"/>
</dbReference>
<dbReference type="SUPFAM" id="SSF51445">
    <property type="entry name" value="(Trans)glycosidases"/>
    <property type="match status" value="1"/>
</dbReference>
<dbReference type="SUPFAM" id="SSF49785">
    <property type="entry name" value="Galactose-binding domain-like"/>
    <property type="match status" value="1"/>
</dbReference>
<dbReference type="EC" id="3.2.1.23" evidence="3"/>
<evidence type="ECO:0000256" key="1">
    <source>
        <dbReference type="ARBA" id="ARBA00001412"/>
    </source>
</evidence>
<dbReference type="Gene3D" id="2.60.120.260">
    <property type="entry name" value="Galactose-binding domain-like"/>
    <property type="match status" value="1"/>
</dbReference>
<evidence type="ECO:0000313" key="9">
    <source>
        <dbReference type="Proteomes" id="UP000366872"/>
    </source>
</evidence>
<dbReference type="EMBL" id="CAAHFG010000001">
    <property type="protein sequence ID" value="VGO13571.1"/>
    <property type="molecule type" value="Genomic_DNA"/>
</dbReference>
<evidence type="ECO:0000256" key="2">
    <source>
        <dbReference type="ARBA" id="ARBA00007401"/>
    </source>
</evidence>
<keyword evidence="6" id="KW-0732">Signal</keyword>
<evidence type="ECO:0000256" key="6">
    <source>
        <dbReference type="SAM" id="SignalP"/>
    </source>
</evidence>
<dbReference type="GO" id="GO:0005990">
    <property type="term" value="P:lactose catabolic process"/>
    <property type="evidence" value="ECO:0007669"/>
    <property type="project" value="TreeGrafter"/>
</dbReference>
<evidence type="ECO:0000256" key="4">
    <source>
        <dbReference type="ARBA" id="ARBA00022801"/>
    </source>
</evidence>
<evidence type="ECO:0000313" key="8">
    <source>
        <dbReference type="EMBL" id="VGO13571.1"/>
    </source>
</evidence>
<evidence type="ECO:0000259" key="7">
    <source>
        <dbReference type="Pfam" id="PF00703"/>
    </source>
</evidence>
<gene>
    <name evidence="8" type="primary">lacZ_10</name>
    <name evidence="8" type="ORF">PDESU_02128</name>
</gene>
<evidence type="ECO:0000256" key="3">
    <source>
        <dbReference type="ARBA" id="ARBA00012756"/>
    </source>
</evidence>
<dbReference type="InterPro" id="IPR006102">
    <property type="entry name" value="Ig-like_GH2"/>
</dbReference>
<dbReference type="InterPro" id="IPR017853">
    <property type="entry name" value="GH"/>
</dbReference>
<dbReference type="InterPro" id="IPR013783">
    <property type="entry name" value="Ig-like_fold"/>
</dbReference>
<keyword evidence="5" id="KW-0326">Glycosidase</keyword>
<accession>A0A6C2U1V7</accession>
<dbReference type="InterPro" id="IPR036156">
    <property type="entry name" value="Beta-gal/glucu_dom_sf"/>
</dbReference>
<dbReference type="AlphaFoldDB" id="A0A6C2U1V7"/>
<dbReference type="InterPro" id="IPR008979">
    <property type="entry name" value="Galactose-bd-like_sf"/>
</dbReference>
<sequence length="961" mass="109036">MRTMKSKIIMMVFCLASVSSLYGKTISLAGEWSLALDPENKGQEQGWHAALPLGCGSLKLPGTLQEQGYGNIPNFETKWIAKRVIKQNFPNYFVHPMYSRYREDAHFRFPYLLNPERHYVGPAWYQRTVTIPESWKGQRMSLFLERCHWQSSLWVDGKAVGTNDAMGMPHIYDLSSLKPGKHTLTIRMDNSMLFNLGIDAHSISDQTQSAWNGIIGRMELQCSAPVFIEDVKIVPDVAKRQARMTVIIGDQTKKPGSGTLTAVVSHKGKTVLKKEFPAKWAANGGEQEVVLELGKKAVLWDEFNPHVYDVAVSLKNKKMSVDYATSFGLREIKRSGNRLLLNGSPIFLRGTLECCVFPLTGYPPTDLESWLKIMRKAKEYGLNHLRFHSWCPPRAAFQAADLEGVYLQPEVSMWAGLTEEEKFQWALAESKRMLETYGNHPSFLLMALGNEMHAEPEYLAEMLGTWQQDNRRIYSGGCNYNRALKDKAVGEKYDFFVGVKGYSAKLKTTDSARYLAAGKNYFITRPPQTTIDWREVISSFNMPFISHETVQRASYPDPAWQAKYTGSFQPAYLAIAKDQLAERGMLDQVPDFVEHSGRWQVQQFKEEIEASLRTPNMAGFQMLGLQDFPGQGTALVGVLDAFWEDKGYVTGKEFRRFCAPTVPLARMEKRIWSPNETFEATVEVTHYGAEPIPNAKVEVQVLGPDKKVLFSEQLTKAVSIGGAIPLTTISVPLSKYTAPAKYKLVVRVDAHENDWDFWVYPQSLPAEKKGDVYITPVMDKRAMDRLQSGGTVLLLPKLQLLNGNLPQCFTSTYWCTVYASRAAQTMGQICDPNHPLFAHFPTDKTTNWNWHELLVTARPMILDEWEMEHAWPKTYRPLIQPVNDWNTNYKLALLAEARVGNGRLIVCSMDLTSDLDTRPVARQFRYSLLQYMNSDAFDPDTEITLDQLNALYLVKAVEKKQ</sequence>
<feature type="signal peptide" evidence="6">
    <location>
        <begin position="1"/>
        <end position="29"/>
    </location>
</feature>
<organism evidence="8 9">
    <name type="scientific">Pontiella desulfatans</name>
    <dbReference type="NCBI Taxonomy" id="2750659"/>
    <lineage>
        <taxon>Bacteria</taxon>
        <taxon>Pseudomonadati</taxon>
        <taxon>Kiritimatiellota</taxon>
        <taxon>Kiritimatiellia</taxon>
        <taxon>Kiritimatiellales</taxon>
        <taxon>Pontiellaceae</taxon>
        <taxon>Pontiella</taxon>
    </lineage>
</organism>
<dbReference type="InterPro" id="IPR050347">
    <property type="entry name" value="Bact_Beta-galactosidase"/>
</dbReference>
<dbReference type="GO" id="GO:0004565">
    <property type="term" value="F:beta-galactosidase activity"/>
    <property type="evidence" value="ECO:0007669"/>
    <property type="project" value="UniProtKB-EC"/>
</dbReference>
<keyword evidence="4" id="KW-0378">Hydrolase</keyword>
<dbReference type="GO" id="GO:0009341">
    <property type="term" value="C:beta-galactosidase complex"/>
    <property type="evidence" value="ECO:0007669"/>
    <property type="project" value="TreeGrafter"/>
</dbReference>
<feature type="domain" description="Glycoside hydrolase family 2 immunoglobulin-like beta-sandwich" evidence="7">
    <location>
        <begin position="226"/>
        <end position="330"/>
    </location>
</feature>
<name>A0A6C2U1V7_PONDE</name>
<dbReference type="SUPFAM" id="SSF49303">
    <property type="entry name" value="beta-Galactosidase/glucuronidase domain"/>
    <property type="match status" value="1"/>
</dbReference>